<name>A0ABV6ZU75_9PROT</name>
<evidence type="ECO:0000313" key="3">
    <source>
        <dbReference type="Proteomes" id="UP001595379"/>
    </source>
</evidence>
<accession>A0ABV6ZU75</accession>
<feature type="transmembrane region" description="Helical" evidence="1">
    <location>
        <begin position="47"/>
        <end position="65"/>
    </location>
</feature>
<protein>
    <submittedName>
        <fullName evidence="2">Uncharacterized protein</fullName>
    </submittedName>
</protein>
<keyword evidence="1" id="KW-0472">Membrane</keyword>
<keyword evidence="1" id="KW-1133">Transmembrane helix</keyword>
<gene>
    <name evidence="2" type="ORF">ACFOOR_02470</name>
</gene>
<comment type="caution">
    <text evidence="2">The sequence shown here is derived from an EMBL/GenBank/DDBJ whole genome shotgun (WGS) entry which is preliminary data.</text>
</comment>
<dbReference type="Proteomes" id="UP001595379">
    <property type="component" value="Unassembled WGS sequence"/>
</dbReference>
<evidence type="ECO:0000313" key="2">
    <source>
        <dbReference type="EMBL" id="MFC2924963.1"/>
    </source>
</evidence>
<keyword evidence="1" id="KW-0812">Transmembrane</keyword>
<reference evidence="3" key="1">
    <citation type="journal article" date="2019" name="Int. J. Syst. Evol. Microbiol.">
        <title>The Global Catalogue of Microorganisms (GCM) 10K type strain sequencing project: providing services to taxonomists for standard genome sequencing and annotation.</title>
        <authorList>
            <consortium name="The Broad Institute Genomics Platform"/>
            <consortium name="The Broad Institute Genome Sequencing Center for Infectious Disease"/>
            <person name="Wu L."/>
            <person name="Ma J."/>
        </authorList>
    </citation>
    <scope>NUCLEOTIDE SEQUENCE [LARGE SCALE GENOMIC DNA]</scope>
    <source>
        <strain evidence="3">KCTC 52487</strain>
    </source>
</reference>
<organism evidence="2 3">
    <name type="scientific">Hyphobacterium vulgare</name>
    <dbReference type="NCBI Taxonomy" id="1736751"/>
    <lineage>
        <taxon>Bacteria</taxon>
        <taxon>Pseudomonadati</taxon>
        <taxon>Pseudomonadota</taxon>
        <taxon>Alphaproteobacteria</taxon>
        <taxon>Maricaulales</taxon>
        <taxon>Maricaulaceae</taxon>
        <taxon>Hyphobacterium</taxon>
    </lineage>
</organism>
<dbReference type="RefSeq" id="WP_343163846.1">
    <property type="nucleotide sequence ID" value="NZ_JBHRSV010000001.1"/>
</dbReference>
<dbReference type="EMBL" id="JBHRSV010000001">
    <property type="protein sequence ID" value="MFC2924963.1"/>
    <property type="molecule type" value="Genomic_DNA"/>
</dbReference>
<evidence type="ECO:0000256" key="1">
    <source>
        <dbReference type="SAM" id="Phobius"/>
    </source>
</evidence>
<keyword evidence="3" id="KW-1185">Reference proteome</keyword>
<sequence length="91" mass="9699">MIPQIDHRNWTYRRLAVYGSLLAAFFGIGIAAALGGDGEVRVQAVKTLGWVIALVLVFYVITPTLEAGWSVLSALIGRWNGPDRGASGEGA</sequence>
<feature type="transmembrane region" description="Helical" evidence="1">
    <location>
        <begin position="15"/>
        <end position="35"/>
    </location>
</feature>
<proteinExistence type="predicted"/>